<evidence type="ECO:0000256" key="5">
    <source>
        <dbReference type="ARBA" id="ARBA00023002"/>
    </source>
</evidence>
<keyword evidence="11" id="KW-1185">Reference proteome</keyword>
<dbReference type="GO" id="GO:0020037">
    <property type="term" value="F:heme binding"/>
    <property type="evidence" value="ECO:0007669"/>
    <property type="project" value="InterPro"/>
</dbReference>
<evidence type="ECO:0000256" key="7">
    <source>
        <dbReference type="ARBA" id="ARBA00023033"/>
    </source>
</evidence>
<keyword evidence="3 8" id="KW-0349">Heme</keyword>
<dbReference type="CDD" id="cd11065">
    <property type="entry name" value="CYP64-like"/>
    <property type="match status" value="1"/>
</dbReference>
<dbReference type="PANTHER" id="PTHR46300">
    <property type="entry name" value="P450, PUTATIVE (EUROFUNG)-RELATED-RELATED"/>
    <property type="match status" value="1"/>
</dbReference>
<dbReference type="EMBL" id="FJUY01000006">
    <property type="protein sequence ID" value="CZT19118.1"/>
    <property type="molecule type" value="Genomic_DNA"/>
</dbReference>
<evidence type="ECO:0000256" key="2">
    <source>
        <dbReference type="ARBA" id="ARBA00010617"/>
    </source>
</evidence>
<keyword evidence="4 8" id="KW-0479">Metal-binding</keyword>
<dbReference type="Pfam" id="PF00067">
    <property type="entry name" value="p450"/>
    <property type="match status" value="1"/>
</dbReference>
<dbReference type="PRINTS" id="PR00385">
    <property type="entry name" value="P450"/>
</dbReference>
<accession>A0A2D3UV46</accession>
<organism evidence="10 11">
    <name type="scientific">Ramularia collo-cygni</name>
    <dbReference type="NCBI Taxonomy" id="112498"/>
    <lineage>
        <taxon>Eukaryota</taxon>
        <taxon>Fungi</taxon>
        <taxon>Dikarya</taxon>
        <taxon>Ascomycota</taxon>
        <taxon>Pezizomycotina</taxon>
        <taxon>Dothideomycetes</taxon>
        <taxon>Dothideomycetidae</taxon>
        <taxon>Mycosphaerellales</taxon>
        <taxon>Mycosphaerellaceae</taxon>
        <taxon>Ramularia</taxon>
    </lineage>
</organism>
<evidence type="ECO:0000256" key="3">
    <source>
        <dbReference type="ARBA" id="ARBA00022617"/>
    </source>
</evidence>
<dbReference type="SUPFAM" id="SSF48264">
    <property type="entry name" value="Cytochrome P450"/>
    <property type="match status" value="1"/>
</dbReference>
<dbReference type="InterPro" id="IPR002401">
    <property type="entry name" value="Cyt_P450_E_grp-I"/>
</dbReference>
<dbReference type="OrthoDB" id="2789670at2759"/>
<evidence type="ECO:0000313" key="10">
    <source>
        <dbReference type="EMBL" id="CZT19118.1"/>
    </source>
</evidence>
<dbReference type="RefSeq" id="XP_023626008.1">
    <property type="nucleotide sequence ID" value="XM_023770240.1"/>
</dbReference>
<evidence type="ECO:0000313" key="11">
    <source>
        <dbReference type="Proteomes" id="UP000225277"/>
    </source>
</evidence>
<name>A0A2D3UV46_9PEZI</name>
<dbReference type="InterPro" id="IPR050364">
    <property type="entry name" value="Cytochrome_P450_fung"/>
</dbReference>
<dbReference type="PANTHER" id="PTHR46300:SF7">
    <property type="entry name" value="P450, PUTATIVE (EUROFUNG)-RELATED"/>
    <property type="match status" value="1"/>
</dbReference>
<evidence type="ECO:0000256" key="1">
    <source>
        <dbReference type="ARBA" id="ARBA00001971"/>
    </source>
</evidence>
<keyword evidence="6 8" id="KW-0408">Iron</keyword>
<dbReference type="GO" id="GO:0016705">
    <property type="term" value="F:oxidoreductase activity, acting on paired donors, with incorporation or reduction of molecular oxygen"/>
    <property type="evidence" value="ECO:0007669"/>
    <property type="project" value="InterPro"/>
</dbReference>
<dbReference type="GO" id="GO:0005506">
    <property type="term" value="F:iron ion binding"/>
    <property type="evidence" value="ECO:0007669"/>
    <property type="project" value="InterPro"/>
</dbReference>
<dbReference type="InterPro" id="IPR017972">
    <property type="entry name" value="Cyt_P450_CS"/>
</dbReference>
<dbReference type="Gene3D" id="1.10.630.10">
    <property type="entry name" value="Cytochrome P450"/>
    <property type="match status" value="1"/>
</dbReference>
<gene>
    <name evidence="10" type="ORF">RCC_04964</name>
</gene>
<reference evidence="10 11" key="1">
    <citation type="submission" date="2016-03" db="EMBL/GenBank/DDBJ databases">
        <authorList>
            <person name="Ploux O."/>
        </authorList>
    </citation>
    <scope>NUCLEOTIDE SEQUENCE [LARGE SCALE GENOMIC DNA]</scope>
    <source>
        <strain evidence="10 11">URUG2</strain>
    </source>
</reference>
<protein>
    <submittedName>
        <fullName evidence="10">Related to cytochrome P450 CYP2 subfamily</fullName>
    </submittedName>
</protein>
<dbReference type="Proteomes" id="UP000225277">
    <property type="component" value="Unassembled WGS sequence"/>
</dbReference>
<dbReference type="InterPro" id="IPR036396">
    <property type="entry name" value="Cyt_P450_sf"/>
</dbReference>
<evidence type="ECO:0000256" key="6">
    <source>
        <dbReference type="ARBA" id="ARBA00023004"/>
    </source>
</evidence>
<dbReference type="PROSITE" id="PS00086">
    <property type="entry name" value="CYTOCHROME_P450"/>
    <property type="match status" value="1"/>
</dbReference>
<evidence type="ECO:0000256" key="8">
    <source>
        <dbReference type="PIRSR" id="PIRSR602401-1"/>
    </source>
</evidence>
<feature type="binding site" description="axial binding residue" evidence="8">
    <location>
        <position position="439"/>
    </location>
    <ligand>
        <name>heme</name>
        <dbReference type="ChEBI" id="CHEBI:30413"/>
    </ligand>
    <ligandPart>
        <name>Fe</name>
        <dbReference type="ChEBI" id="CHEBI:18248"/>
    </ligandPart>
</feature>
<comment type="similarity">
    <text evidence="2 9">Belongs to the cytochrome P450 family.</text>
</comment>
<dbReference type="GO" id="GO:0004497">
    <property type="term" value="F:monooxygenase activity"/>
    <property type="evidence" value="ECO:0007669"/>
    <property type="project" value="UniProtKB-KW"/>
</dbReference>
<dbReference type="AlphaFoldDB" id="A0A2D3UV46"/>
<dbReference type="PRINTS" id="PR00463">
    <property type="entry name" value="EP450I"/>
</dbReference>
<keyword evidence="7 9" id="KW-0503">Monooxygenase</keyword>
<evidence type="ECO:0000256" key="4">
    <source>
        <dbReference type="ARBA" id="ARBA00022723"/>
    </source>
</evidence>
<dbReference type="STRING" id="112498.A0A2D3UV46"/>
<keyword evidence="5 9" id="KW-0560">Oxidoreductase</keyword>
<proteinExistence type="inferred from homology"/>
<evidence type="ECO:0000256" key="9">
    <source>
        <dbReference type="RuleBase" id="RU000461"/>
    </source>
</evidence>
<dbReference type="InterPro" id="IPR001128">
    <property type="entry name" value="Cyt_P450"/>
</dbReference>
<comment type="cofactor">
    <cofactor evidence="1 8">
        <name>heme</name>
        <dbReference type="ChEBI" id="CHEBI:30413"/>
    </cofactor>
</comment>
<sequence length="523" mass="57898">MSAVSFIQYGLLLVIAGCLAKLILLTRPPKGLPPGPPPLPILGNIRDMPPSGGRTWEHWAKFKELYGPIGALTTFGTTLIIISDYDLAVELLQKNSGISADRAQPTFLAEMCQWWGNTALIPYGTQHRNSRKQIASVFGSDKLLTKFNHMQDLEVRRFLLRVLKQPESLLHHIRTEIGAIILKITYGYNAATDSSDPLVELADTCVREIGEAANVGAWLVDLIPALKNLPSWFPGTSFKQTALQFKRTAYEGAVRPWKFVEAQMADGQHTPSYVSDLLERAGGKMSQEETFYAKWTALSVYLGGADTSASAIASFFLAMTWHPEIQEKAREEIARVVGSGRLPELSDRPSMPYIEAIAKESLRWHPFVPEGVPHLMTAETTLAGYRIPEGAIIIAAAWSMGHDKNIYSEPDQFNPERYLGDTPEMEPRNFVFGFGRRICPGKLLAEQSVFLTIAKVLSVFEIAGPKQGEGCPISFDPGLVSHPHHFEAAIRPRSQEHAALILAVEKEPQVKSSAEILKNITSW</sequence>
<dbReference type="GeneID" id="35600132"/>